<accession>A0A9P9FQU7</accession>
<sequence>MPFWMKSLLISASFLFSARYFHLVLISFSCSRSGTCLFLLCLAFPIPRAVLSSKERPPQRRNHRHCRAPRSDTSSFTMRTASALAFLLAVVVPLTASLPTSNSAITRPPIQARWPILKPRFLNVTEPEDIPDDPTVPVPGKPILVPADGSVLIDERDMAPYRKSFKPRRRVKKRHLEARQKRDQNGGIVVTIVNLDQPEEAVKLSPFNGTAI</sequence>
<reference evidence="1" key="1">
    <citation type="journal article" date="2021" name="Nat. Commun.">
        <title>Genetic determinants of endophytism in the Arabidopsis root mycobiome.</title>
        <authorList>
            <person name="Mesny F."/>
            <person name="Miyauchi S."/>
            <person name="Thiergart T."/>
            <person name="Pickel B."/>
            <person name="Atanasova L."/>
            <person name="Karlsson M."/>
            <person name="Huettel B."/>
            <person name="Barry K.W."/>
            <person name="Haridas S."/>
            <person name="Chen C."/>
            <person name="Bauer D."/>
            <person name="Andreopoulos W."/>
            <person name="Pangilinan J."/>
            <person name="LaButti K."/>
            <person name="Riley R."/>
            <person name="Lipzen A."/>
            <person name="Clum A."/>
            <person name="Drula E."/>
            <person name="Henrissat B."/>
            <person name="Kohler A."/>
            <person name="Grigoriev I.V."/>
            <person name="Martin F.M."/>
            <person name="Hacquard S."/>
        </authorList>
    </citation>
    <scope>NUCLEOTIDE SEQUENCE</scope>
    <source>
        <strain evidence="1">MPI-CAGE-AT-0147</strain>
    </source>
</reference>
<dbReference type="PROSITE" id="PS51257">
    <property type="entry name" value="PROKAR_LIPOPROTEIN"/>
    <property type="match status" value="1"/>
</dbReference>
<dbReference type="Proteomes" id="UP000738349">
    <property type="component" value="Unassembled WGS sequence"/>
</dbReference>
<dbReference type="OrthoDB" id="5098790at2759"/>
<evidence type="ECO:0000313" key="2">
    <source>
        <dbReference type="Proteomes" id="UP000738349"/>
    </source>
</evidence>
<evidence type="ECO:0000313" key="1">
    <source>
        <dbReference type="EMBL" id="KAH7175569.1"/>
    </source>
</evidence>
<organism evidence="1 2">
    <name type="scientific">Dactylonectria macrodidyma</name>
    <dbReference type="NCBI Taxonomy" id="307937"/>
    <lineage>
        <taxon>Eukaryota</taxon>
        <taxon>Fungi</taxon>
        <taxon>Dikarya</taxon>
        <taxon>Ascomycota</taxon>
        <taxon>Pezizomycotina</taxon>
        <taxon>Sordariomycetes</taxon>
        <taxon>Hypocreomycetidae</taxon>
        <taxon>Hypocreales</taxon>
        <taxon>Nectriaceae</taxon>
        <taxon>Dactylonectria</taxon>
    </lineage>
</organism>
<dbReference type="EMBL" id="JAGMUV010000001">
    <property type="protein sequence ID" value="KAH7175569.1"/>
    <property type="molecule type" value="Genomic_DNA"/>
</dbReference>
<proteinExistence type="predicted"/>
<gene>
    <name evidence="1" type="ORF">EDB81DRAFT_12108</name>
</gene>
<comment type="caution">
    <text evidence="1">The sequence shown here is derived from an EMBL/GenBank/DDBJ whole genome shotgun (WGS) entry which is preliminary data.</text>
</comment>
<keyword evidence="2" id="KW-1185">Reference proteome</keyword>
<dbReference type="AlphaFoldDB" id="A0A9P9FQU7"/>
<name>A0A9P9FQU7_9HYPO</name>
<protein>
    <submittedName>
        <fullName evidence="1">Uncharacterized protein</fullName>
    </submittedName>
</protein>